<evidence type="ECO:0000256" key="1">
    <source>
        <dbReference type="SAM" id="MobiDB-lite"/>
    </source>
</evidence>
<organism evidence="2 3">
    <name type="scientific">Coniochaeta hoffmannii</name>
    <dbReference type="NCBI Taxonomy" id="91930"/>
    <lineage>
        <taxon>Eukaryota</taxon>
        <taxon>Fungi</taxon>
        <taxon>Dikarya</taxon>
        <taxon>Ascomycota</taxon>
        <taxon>Pezizomycotina</taxon>
        <taxon>Sordariomycetes</taxon>
        <taxon>Sordariomycetidae</taxon>
        <taxon>Coniochaetales</taxon>
        <taxon>Coniochaetaceae</taxon>
        <taxon>Coniochaeta</taxon>
    </lineage>
</organism>
<evidence type="ECO:0000313" key="3">
    <source>
        <dbReference type="Proteomes" id="UP001174691"/>
    </source>
</evidence>
<name>A0AA38VPB5_9PEZI</name>
<dbReference type="AlphaFoldDB" id="A0AA38VPB5"/>
<proteinExistence type="predicted"/>
<dbReference type="EMBL" id="JANBVN010000010">
    <property type="protein sequence ID" value="KAJ9164661.1"/>
    <property type="molecule type" value="Genomic_DNA"/>
</dbReference>
<feature type="compositionally biased region" description="Gly residues" evidence="1">
    <location>
        <begin position="591"/>
        <end position="600"/>
    </location>
</feature>
<feature type="compositionally biased region" description="Basic and acidic residues" evidence="1">
    <location>
        <begin position="17"/>
        <end position="32"/>
    </location>
</feature>
<gene>
    <name evidence="2" type="ORF">NKR19_g1148</name>
</gene>
<keyword evidence="3" id="KW-1185">Reference proteome</keyword>
<accession>A0AA38VPB5</accession>
<feature type="compositionally biased region" description="Polar residues" evidence="1">
    <location>
        <begin position="568"/>
        <end position="584"/>
    </location>
</feature>
<sequence length="600" mass="65055">MPASKRTQHKPTTVDNKANKAIESKNWRKDAPENITVPSKPLIDVSTNPLIDVSDDALIDVSPDDGTSLPLYGKDFTKIVLKASEPLTLVRSNGTTVTVPNSFLIDVSPVEKAYISSGNCSSLSIGELKMAKNPRRLRAQTDQDIDFDQKHQVFHFRKIMGNRCVSLAPEYLSKDTGARYDRVMKEKEASALMEHDEAIDRIGGVDAGSPESARRKRENMLEQDEKKKAFQALLGRLSKTGPPPRFDLSKADQRSTTSPLNLHYQQPSDQSEPSTIEISPPGPAHSDKDSGYGTESPVKKLNPAASEFKSAPPALQGGMKTHARPHVSNIFHQGGISAPVPMPAGLPPMKPFGMPFDSDKNPGGNGATGFAAKAQSIDNLMPPCNPMMQPPPFLEGIQNPMGFPPMPPLPPLGLFNNFNGMPPNMFPPFPPMPPAPPMDLPMSNNGSHFNTFPHCGPPPPASQLQVNTAFMPHMPLPNLPALNLRPPVSSTPSTILPPPPLLPQLPNATAAKTLPPPGPVAAAAVVPPHFPVTKKPRDNDPYKQQKYEEYLEWRKMYEPGFHLAAKQRQQNRFMRQRGQSQSEGSAVPSILGGGGVGGEA</sequence>
<protein>
    <submittedName>
        <fullName evidence="2">Uncharacterized protein</fullName>
    </submittedName>
</protein>
<feature type="compositionally biased region" description="Basic and acidic residues" evidence="1">
    <location>
        <begin position="218"/>
        <end position="228"/>
    </location>
</feature>
<reference evidence="2" key="1">
    <citation type="submission" date="2022-07" db="EMBL/GenBank/DDBJ databases">
        <title>Fungi with potential for degradation of polypropylene.</title>
        <authorList>
            <person name="Gostincar C."/>
        </authorList>
    </citation>
    <scope>NUCLEOTIDE SEQUENCE</scope>
    <source>
        <strain evidence="2">EXF-13287</strain>
    </source>
</reference>
<feature type="compositionally biased region" description="Polar residues" evidence="1">
    <location>
        <begin position="254"/>
        <end position="277"/>
    </location>
</feature>
<dbReference type="Proteomes" id="UP001174691">
    <property type="component" value="Unassembled WGS sequence"/>
</dbReference>
<feature type="region of interest" description="Disordered" evidence="1">
    <location>
        <begin position="568"/>
        <end position="600"/>
    </location>
</feature>
<feature type="region of interest" description="Disordered" evidence="1">
    <location>
        <begin position="1"/>
        <end position="35"/>
    </location>
</feature>
<comment type="caution">
    <text evidence="2">The sequence shown here is derived from an EMBL/GenBank/DDBJ whole genome shotgun (WGS) entry which is preliminary data.</text>
</comment>
<feature type="region of interest" description="Disordered" evidence="1">
    <location>
        <begin position="194"/>
        <end position="299"/>
    </location>
</feature>
<evidence type="ECO:0000313" key="2">
    <source>
        <dbReference type="EMBL" id="KAJ9164661.1"/>
    </source>
</evidence>